<comment type="caution">
    <text evidence="1">The sequence shown here is derived from an EMBL/GenBank/DDBJ whole genome shotgun (WGS) entry which is preliminary data.</text>
</comment>
<feature type="non-terminal residue" evidence="1">
    <location>
        <position position="1"/>
    </location>
</feature>
<accession>A0A820A6X0</accession>
<dbReference type="Proteomes" id="UP000663874">
    <property type="component" value="Unassembled WGS sequence"/>
</dbReference>
<proteinExistence type="predicted"/>
<dbReference type="EMBL" id="CAJOBE010014078">
    <property type="protein sequence ID" value="CAF4173526.1"/>
    <property type="molecule type" value="Genomic_DNA"/>
</dbReference>
<reference evidence="1" key="1">
    <citation type="submission" date="2021-02" db="EMBL/GenBank/DDBJ databases">
        <authorList>
            <person name="Nowell W R."/>
        </authorList>
    </citation>
    <scope>NUCLEOTIDE SEQUENCE</scope>
</reference>
<evidence type="ECO:0000313" key="1">
    <source>
        <dbReference type="EMBL" id="CAF4173526.1"/>
    </source>
</evidence>
<evidence type="ECO:0000313" key="2">
    <source>
        <dbReference type="Proteomes" id="UP000663874"/>
    </source>
</evidence>
<protein>
    <submittedName>
        <fullName evidence="1">Uncharacterized protein</fullName>
    </submittedName>
</protein>
<gene>
    <name evidence="1" type="ORF">FNK824_LOCUS34818</name>
</gene>
<organism evidence="1 2">
    <name type="scientific">Rotaria sordida</name>
    <dbReference type="NCBI Taxonomy" id="392033"/>
    <lineage>
        <taxon>Eukaryota</taxon>
        <taxon>Metazoa</taxon>
        <taxon>Spiralia</taxon>
        <taxon>Gnathifera</taxon>
        <taxon>Rotifera</taxon>
        <taxon>Eurotatoria</taxon>
        <taxon>Bdelloidea</taxon>
        <taxon>Philodinida</taxon>
        <taxon>Philodinidae</taxon>
        <taxon>Rotaria</taxon>
    </lineage>
</organism>
<sequence>GSTLLDASKPHWEQLQEQLVGHGLNVLGSLSETINNLHGSITGGR</sequence>
<dbReference type="AlphaFoldDB" id="A0A820A6X0"/>
<name>A0A820A6X0_9BILA</name>